<dbReference type="InterPro" id="IPR029044">
    <property type="entry name" value="Nucleotide-diphossugar_trans"/>
</dbReference>
<dbReference type="RefSeq" id="WP_146990661.1">
    <property type="nucleotide sequence ID" value="NZ_CP042392.1"/>
</dbReference>
<dbReference type="GO" id="GO:0016757">
    <property type="term" value="F:glycosyltransferase activity"/>
    <property type="evidence" value="ECO:0007669"/>
    <property type="project" value="UniProtKB-KW"/>
</dbReference>
<evidence type="ECO:0000313" key="7">
    <source>
        <dbReference type="Proteomes" id="UP000321772"/>
    </source>
</evidence>
<dbReference type="Gene3D" id="3.90.550.10">
    <property type="entry name" value="Spore Coat Polysaccharide Biosynthesis Protein SpsA, Chain A"/>
    <property type="match status" value="1"/>
</dbReference>
<comment type="pathway">
    <text evidence="1">Cell wall biogenesis; cell wall polysaccharide biosynthesis.</text>
</comment>
<evidence type="ECO:0000256" key="2">
    <source>
        <dbReference type="ARBA" id="ARBA00006739"/>
    </source>
</evidence>
<organism evidence="6 7">
    <name type="scientific">Loigolactobacillus coryniformis</name>
    <dbReference type="NCBI Taxonomy" id="1610"/>
    <lineage>
        <taxon>Bacteria</taxon>
        <taxon>Bacillati</taxon>
        <taxon>Bacillota</taxon>
        <taxon>Bacilli</taxon>
        <taxon>Lactobacillales</taxon>
        <taxon>Lactobacillaceae</taxon>
        <taxon>Loigolactobacillus</taxon>
    </lineage>
</organism>
<dbReference type="PANTHER" id="PTHR43179">
    <property type="entry name" value="RHAMNOSYLTRANSFERASE WBBL"/>
    <property type="match status" value="1"/>
</dbReference>
<name>A0A5B8TLR8_9LACO</name>
<dbReference type="AlphaFoldDB" id="A0A5B8TLR8"/>
<keyword evidence="3" id="KW-0328">Glycosyltransferase</keyword>
<dbReference type="EMBL" id="CP042392">
    <property type="protein sequence ID" value="QEA54176.1"/>
    <property type="molecule type" value="Genomic_DNA"/>
</dbReference>
<dbReference type="Pfam" id="PF00535">
    <property type="entry name" value="Glycos_transf_2"/>
    <property type="match status" value="1"/>
</dbReference>
<feature type="domain" description="Glycosyltransferase 2-like" evidence="5">
    <location>
        <begin position="7"/>
        <end position="115"/>
    </location>
</feature>
<evidence type="ECO:0000256" key="3">
    <source>
        <dbReference type="ARBA" id="ARBA00022676"/>
    </source>
</evidence>
<evidence type="ECO:0000256" key="4">
    <source>
        <dbReference type="ARBA" id="ARBA00022679"/>
    </source>
</evidence>
<reference evidence="6 7" key="1">
    <citation type="submission" date="2019-06" db="EMBL/GenBank/DDBJ databases">
        <title>Genome analyses of bacteria isolated from kimchi.</title>
        <authorList>
            <person name="Lee S."/>
            <person name="Ahn S."/>
            <person name="Roh S."/>
        </authorList>
    </citation>
    <scope>NUCLEOTIDE SEQUENCE [LARGE SCALE GENOMIC DNA]</scope>
    <source>
        <strain evidence="6 7">CBA3616</strain>
    </source>
</reference>
<sequence>MSMKTCAVVVTYNRLELLKECLAALLNQSASVAHVVVVNNNSDDGTTEYLNQLNDDRLIIHNSTKNLGGAGGFSFGLDKAVSSTDDDYFWLMDDDTIVDQYCNQALLDKAKKLNDQFGFLAANVRWTDGTPSNVPIPTADWPMRITEGLVEISVSTFVAFFVSRANVVKVGLPLAEFFIWQDDVEYCLRVGKLGPSYLVDQAIAVHKSASKPGTFLVQNDVLARVPRYYYQFRNNMYITRHYHGGKAVRKMVRVNLIDTIRVFIKAKNHRFKRASTEFRGTIKGLTFEPKVKFVNKN</sequence>
<dbReference type="SUPFAM" id="SSF53448">
    <property type="entry name" value="Nucleotide-diphospho-sugar transferases"/>
    <property type="match status" value="1"/>
</dbReference>
<accession>A0A5B8TLR8</accession>
<evidence type="ECO:0000256" key="1">
    <source>
        <dbReference type="ARBA" id="ARBA00004776"/>
    </source>
</evidence>
<gene>
    <name evidence="6" type="ORF">FGL77_13320</name>
</gene>
<evidence type="ECO:0000313" key="6">
    <source>
        <dbReference type="EMBL" id="QEA54176.1"/>
    </source>
</evidence>
<proteinExistence type="inferred from homology"/>
<dbReference type="PANTHER" id="PTHR43179:SF12">
    <property type="entry name" value="GALACTOFURANOSYLTRANSFERASE GLFT2"/>
    <property type="match status" value="1"/>
</dbReference>
<evidence type="ECO:0000259" key="5">
    <source>
        <dbReference type="Pfam" id="PF00535"/>
    </source>
</evidence>
<dbReference type="Proteomes" id="UP000321772">
    <property type="component" value="Chromosome"/>
</dbReference>
<comment type="similarity">
    <text evidence="2">Belongs to the glycosyltransferase 2 family.</text>
</comment>
<protein>
    <submittedName>
        <fullName evidence="6">Glycosyltransferase</fullName>
    </submittedName>
</protein>
<dbReference type="InterPro" id="IPR001173">
    <property type="entry name" value="Glyco_trans_2-like"/>
</dbReference>
<keyword evidence="4 6" id="KW-0808">Transferase</keyword>